<evidence type="ECO:0000313" key="1">
    <source>
        <dbReference type="EMBL" id="MFD2561833.1"/>
    </source>
</evidence>
<dbReference type="EMBL" id="JBHULE010000004">
    <property type="protein sequence ID" value="MFD2561833.1"/>
    <property type="molecule type" value="Genomic_DNA"/>
</dbReference>
<dbReference type="RefSeq" id="WP_378289896.1">
    <property type="nucleotide sequence ID" value="NZ_JBHULE010000004.1"/>
</dbReference>
<protein>
    <submittedName>
        <fullName evidence="1">Uncharacterized protein</fullName>
    </submittedName>
</protein>
<dbReference type="Proteomes" id="UP001597319">
    <property type="component" value="Unassembled WGS sequence"/>
</dbReference>
<proteinExistence type="predicted"/>
<accession>A0ABW5LAA0</accession>
<organism evidence="1 2">
    <name type="scientific">Aquimarina rubra</name>
    <dbReference type="NCBI Taxonomy" id="1920033"/>
    <lineage>
        <taxon>Bacteria</taxon>
        <taxon>Pseudomonadati</taxon>
        <taxon>Bacteroidota</taxon>
        <taxon>Flavobacteriia</taxon>
        <taxon>Flavobacteriales</taxon>
        <taxon>Flavobacteriaceae</taxon>
        <taxon>Aquimarina</taxon>
    </lineage>
</organism>
<name>A0ABW5LAA0_9FLAO</name>
<evidence type="ECO:0000313" key="2">
    <source>
        <dbReference type="Proteomes" id="UP001597319"/>
    </source>
</evidence>
<sequence>MKNNRRKKLSLDKIKVARLTHLDKFKGGSQDTTSQQSNEDDYCTQSLTCETVKDCVSTKTTPIGATSVCLI</sequence>
<gene>
    <name evidence="1" type="ORF">ACFSR1_04060</name>
</gene>
<comment type="caution">
    <text evidence="1">The sequence shown here is derived from an EMBL/GenBank/DDBJ whole genome shotgun (WGS) entry which is preliminary data.</text>
</comment>
<reference evidence="2" key="1">
    <citation type="journal article" date="2019" name="Int. J. Syst. Evol. Microbiol.">
        <title>The Global Catalogue of Microorganisms (GCM) 10K type strain sequencing project: providing services to taxonomists for standard genome sequencing and annotation.</title>
        <authorList>
            <consortium name="The Broad Institute Genomics Platform"/>
            <consortium name="The Broad Institute Genome Sequencing Center for Infectious Disease"/>
            <person name="Wu L."/>
            <person name="Ma J."/>
        </authorList>
    </citation>
    <scope>NUCLEOTIDE SEQUENCE [LARGE SCALE GENOMIC DNA]</scope>
    <source>
        <strain evidence="2">KCTC 52274</strain>
    </source>
</reference>
<keyword evidence="2" id="KW-1185">Reference proteome</keyword>